<evidence type="ECO:0000259" key="2">
    <source>
        <dbReference type="Pfam" id="PF01882"/>
    </source>
</evidence>
<evidence type="ECO:0000256" key="1">
    <source>
        <dbReference type="SAM" id="Phobius"/>
    </source>
</evidence>
<keyword evidence="1" id="KW-1133">Transmembrane helix</keyword>
<dbReference type="PANTHER" id="PTHR34351">
    <property type="entry name" value="SLR1927 PROTEIN-RELATED"/>
    <property type="match status" value="1"/>
</dbReference>
<feature type="domain" description="DUF58" evidence="2">
    <location>
        <begin position="194"/>
        <end position="227"/>
    </location>
</feature>
<reference evidence="3" key="1">
    <citation type="journal article" date="2021" name="PeerJ">
        <title>Extensive microbial diversity within the chicken gut microbiome revealed by metagenomics and culture.</title>
        <authorList>
            <person name="Gilroy R."/>
            <person name="Ravi A."/>
            <person name="Getino M."/>
            <person name="Pursley I."/>
            <person name="Horton D.L."/>
            <person name="Alikhan N.F."/>
            <person name="Baker D."/>
            <person name="Gharbi K."/>
            <person name="Hall N."/>
            <person name="Watson M."/>
            <person name="Adriaenssens E.M."/>
            <person name="Foster-Nyarko E."/>
            <person name="Jarju S."/>
            <person name="Secka A."/>
            <person name="Antonio M."/>
            <person name="Oren A."/>
            <person name="Chaudhuri R.R."/>
            <person name="La Ragione R."/>
            <person name="Hildebrand F."/>
            <person name="Pallen M.J."/>
        </authorList>
    </citation>
    <scope>NUCLEOTIDE SEQUENCE</scope>
    <source>
        <strain evidence="3">ChiGjej1B1-13045</strain>
    </source>
</reference>
<dbReference type="Proteomes" id="UP000824017">
    <property type="component" value="Unassembled WGS sequence"/>
</dbReference>
<evidence type="ECO:0000313" key="3">
    <source>
        <dbReference type="EMBL" id="HIZ12726.1"/>
    </source>
</evidence>
<reference evidence="3" key="2">
    <citation type="submission" date="2021-04" db="EMBL/GenBank/DDBJ databases">
        <authorList>
            <person name="Gilroy R."/>
        </authorList>
    </citation>
    <scope>NUCLEOTIDE SEQUENCE</scope>
    <source>
        <strain evidence="3">ChiGjej1B1-13045</strain>
    </source>
</reference>
<dbReference type="EMBL" id="DXCD01000061">
    <property type="protein sequence ID" value="HIZ12726.1"/>
    <property type="molecule type" value="Genomic_DNA"/>
</dbReference>
<keyword evidence="1" id="KW-0472">Membrane</keyword>
<protein>
    <submittedName>
        <fullName evidence="3">DUF58 domain-containing protein</fullName>
    </submittedName>
</protein>
<accession>A0A9D2D920</accession>
<organism evidence="3 4">
    <name type="scientific">Candidatus Mediterraneibacter stercorigallinarum</name>
    <dbReference type="NCBI Taxonomy" id="2838686"/>
    <lineage>
        <taxon>Bacteria</taxon>
        <taxon>Bacillati</taxon>
        <taxon>Bacillota</taxon>
        <taxon>Clostridia</taxon>
        <taxon>Lachnospirales</taxon>
        <taxon>Lachnospiraceae</taxon>
        <taxon>Mediterraneibacter</taxon>
    </lineage>
</organism>
<dbReference type="AlphaFoldDB" id="A0A9D2D920"/>
<name>A0A9D2D920_9FIRM</name>
<sequence length="262" mass="30059">MKKFAFLALLLFIFYIAGMYESPALMVLFLTQFFLMAVMFGLSVYLNRHLRAGFADKLIWAERDRTFVWKLKTDNNGKLPVSRFLMQIRISQNRDAQKEKRKVSGSSEQGADCISYEDTAGHCGILTYEAVSLKVFDYLSLFSQKQKVNAVMEVAVFPRRYEMKIEADPASGGNEMPERQSSFAPGSGFEEIRQIREYRDGDSIRHIHWNQTARTDQLWVKEYEEETNGPDVQALRIPRKVRVRICPAAIGFYTAGGWHVAG</sequence>
<keyword evidence="1" id="KW-0812">Transmembrane</keyword>
<feature type="transmembrane region" description="Helical" evidence="1">
    <location>
        <begin position="29"/>
        <end position="47"/>
    </location>
</feature>
<comment type="caution">
    <text evidence="3">The sequence shown here is derived from an EMBL/GenBank/DDBJ whole genome shotgun (WGS) entry which is preliminary data.</text>
</comment>
<gene>
    <name evidence="3" type="ORF">H9817_02195</name>
</gene>
<proteinExistence type="predicted"/>
<dbReference type="InterPro" id="IPR002881">
    <property type="entry name" value="DUF58"/>
</dbReference>
<dbReference type="Pfam" id="PF01882">
    <property type="entry name" value="DUF58"/>
    <property type="match status" value="1"/>
</dbReference>
<evidence type="ECO:0000313" key="4">
    <source>
        <dbReference type="Proteomes" id="UP000824017"/>
    </source>
</evidence>